<dbReference type="EMBL" id="SGPK01000309">
    <property type="protein sequence ID" value="THH04821.1"/>
    <property type="molecule type" value="Genomic_DNA"/>
</dbReference>
<evidence type="ECO:0008006" key="12">
    <source>
        <dbReference type="Google" id="ProtNLM"/>
    </source>
</evidence>
<dbReference type="InterPro" id="IPR018524">
    <property type="entry name" value="DNA/RNA_endonuclease_AS"/>
</dbReference>
<dbReference type="InterPro" id="IPR044925">
    <property type="entry name" value="His-Me_finger_sf"/>
</dbReference>
<feature type="domain" description="ENPP1-3/EXOG-like endonuclease/phosphodiesterase" evidence="8">
    <location>
        <begin position="92"/>
        <end position="317"/>
    </location>
</feature>
<dbReference type="SUPFAM" id="SSF54060">
    <property type="entry name" value="His-Me finger endonucleases"/>
    <property type="match status" value="1"/>
</dbReference>
<protein>
    <recommendedName>
        <fullName evidence="12">Endonuclease</fullName>
    </recommendedName>
</protein>
<accession>A0A4S4L212</accession>
<dbReference type="InterPro" id="IPR010378">
    <property type="entry name" value="TRAPPC13"/>
</dbReference>
<dbReference type="Proteomes" id="UP000308199">
    <property type="component" value="Unassembled WGS sequence"/>
</dbReference>
<feature type="compositionally biased region" description="Polar residues" evidence="7">
    <location>
        <begin position="843"/>
        <end position="869"/>
    </location>
</feature>
<feature type="region of interest" description="Disordered" evidence="7">
    <location>
        <begin position="825"/>
        <end position="918"/>
    </location>
</feature>
<dbReference type="SMART" id="SM00892">
    <property type="entry name" value="Endonuclease_NS"/>
    <property type="match status" value="1"/>
</dbReference>
<evidence type="ECO:0000313" key="11">
    <source>
        <dbReference type="Proteomes" id="UP000308199"/>
    </source>
</evidence>
<dbReference type="PANTHER" id="PTHR13134">
    <property type="entry name" value="TRAFFICKING PROTEIN PARTICLE COMPLEX SUBUNIT 13"/>
    <property type="match status" value="1"/>
</dbReference>
<feature type="compositionally biased region" description="Gly residues" evidence="7">
    <location>
        <begin position="891"/>
        <end position="901"/>
    </location>
</feature>
<organism evidence="10 11">
    <name type="scientific">Phellinidium pouzarii</name>
    <dbReference type="NCBI Taxonomy" id="167371"/>
    <lineage>
        <taxon>Eukaryota</taxon>
        <taxon>Fungi</taxon>
        <taxon>Dikarya</taxon>
        <taxon>Basidiomycota</taxon>
        <taxon>Agaricomycotina</taxon>
        <taxon>Agaricomycetes</taxon>
        <taxon>Hymenochaetales</taxon>
        <taxon>Hymenochaetaceae</taxon>
        <taxon>Phellinidium</taxon>
    </lineage>
</organism>
<keyword evidence="5" id="KW-0255">Endonuclease</keyword>
<dbReference type="InterPro" id="IPR055427">
    <property type="entry name" value="TRAPPC13_N"/>
</dbReference>
<proteinExistence type="inferred from homology"/>
<dbReference type="InterPro" id="IPR044929">
    <property type="entry name" value="DNA/RNA_non-sp_Endonuclease_sf"/>
</dbReference>
<dbReference type="InterPro" id="IPR001604">
    <property type="entry name" value="Endo_G_ENPP1-like_dom"/>
</dbReference>
<dbReference type="Gene3D" id="3.40.570.10">
    <property type="entry name" value="Extracellular Endonuclease, subunit A"/>
    <property type="match status" value="1"/>
</dbReference>
<evidence type="ECO:0000313" key="10">
    <source>
        <dbReference type="EMBL" id="THH04821.1"/>
    </source>
</evidence>
<evidence type="ECO:0000256" key="4">
    <source>
        <dbReference type="ARBA" id="ARBA00022723"/>
    </source>
</evidence>
<evidence type="ECO:0000256" key="3">
    <source>
        <dbReference type="ARBA" id="ARBA00022722"/>
    </source>
</evidence>
<dbReference type="Pfam" id="PF06159">
    <property type="entry name" value="TRAPPC13_N"/>
    <property type="match status" value="1"/>
</dbReference>
<dbReference type="GO" id="GO:0016787">
    <property type="term" value="F:hydrolase activity"/>
    <property type="evidence" value="ECO:0007669"/>
    <property type="project" value="InterPro"/>
</dbReference>
<dbReference type="AlphaFoldDB" id="A0A4S4L212"/>
<dbReference type="PROSITE" id="PS01070">
    <property type="entry name" value="NUCLEASE_NON_SPEC"/>
    <property type="match status" value="1"/>
</dbReference>
<dbReference type="FunFam" id="3.40.570.10:FF:000008">
    <property type="entry name" value="Probable NUC1-dna/rna non-specific nuclease, mitochondrial"/>
    <property type="match status" value="1"/>
</dbReference>
<dbReference type="GO" id="GO:0046872">
    <property type="term" value="F:metal ion binding"/>
    <property type="evidence" value="ECO:0007669"/>
    <property type="project" value="UniProtKB-KW"/>
</dbReference>
<evidence type="ECO:0000256" key="5">
    <source>
        <dbReference type="ARBA" id="ARBA00022759"/>
    </source>
</evidence>
<evidence type="ECO:0000256" key="7">
    <source>
        <dbReference type="SAM" id="MobiDB-lite"/>
    </source>
</evidence>
<dbReference type="SMART" id="SM00477">
    <property type="entry name" value="NUC"/>
    <property type="match status" value="1"/>
</dbReference>
<dbReference type="GO" id="GO:1990072">
    <property type="term" value="C:TRAPPIII protein complex"/>
    <property type="evidence" value="ECO:0007669"/>
    <property type="project" value="TreeGrafter"/>
</dbReference>
<dbReference type="OrthoDB" id="5418055at2759"/>
<feature type="region of interest" description="Disordered" evidence="7">
    <location>
        <begin position="717"/>
        <end position="753"/>
    </location>
</feature>
<evidence type="ECO:0000256" key="1">
    <source>
        <dbReference type="ARBA" id="ARBA00001946"/>
    </source>
</evidence>
<feature type="compositionally biased region" description="Low complexity" evidence="7">
    <location>
        <begin position="723"/>
        <end position="743"/>
    </location>
</feature>
<evidence type="ECO:0000256" key="2">
    <source>
        <dbReference type="ARBA" id="ARBA00010052"/>
    </source>
</evidence>
<keyword evidence="11" id="KW-1185">Reference proteome</keyword>
<keyword evidence="6" id="KW-0460">Magnesium</keyword>
<keyword evidence="4" id="KW-0479">Metal-binding</keyword>
<gene>
    <name evidence="10" type="ORF">EW145_g5244</name>
</gene>
<dbReference type="CDD" id="cd00091">
    <property type="entry name" value="NUC"/>
    <property type="match status" value="1"/>
</dbReference>
<evidence type="ECO:0000259" key="9">
    <source>
        <dbReference type="SMART" id="SM00892"/>
    </source>
</evidence>
<sequence>MPNATLVHAACFAIGAAVGGGTVAAIGLSRKRTVPPQASASTSAVLVPAQPPSPMLQIGANGMPDLARSAGQFPGTVLKYGNPGPVSDLLVRKAYVAAYDRRMRHPAWTAEHLTLSSLGRSVIEAASEEKGDRSRSTFTEDVEVPLAFRARLQDYFRSGYDRGHMVPAADAKFSQAAMDETFLLTNIAPQVGVDFNRHYWAYVEDWCRRLTGSFQDVFIFTIPLYLPRQEADGKWRVTHEVIGSPPNIGVPTHFAKVLLTSRPSSPSTPDIPEISTGAFVLPNAAISDDTPFESFSIPIEAVERAAGLTLFSDAIKASSKHICKTTKCEVLARRFDDAQKQPCLWNRTRPGTTNCDDRRPTTTMATMDGQHPLSLKVMRVSRPSLAPQWQPFFSSSPSFSQHATQNALSLQGAEPLQGHPKTLRDLTHSGQMLTLPAAFGAIQLGETFACVLSVNNEAGIPVDAVHAKIEMQTISSKATLVEVEAPVGGAAKTLAAGDSLETVVSHEIKELGQHVLACTVTYRTPPGMRPATSGGGNADDPFVQTFRKFYKFNVTNPLSVKTKVHVPRSPTALLSRTERDKIFLEVHIQNLTQGPLWFEKIRLEAVDGWDVVDINDFTNGPEANSNKKSNMALMYAQDMRQYIYIMTPKVSSSNSSVPVPPAPGTIIPLGRLDILWRSAMGEPDRLLTSVLSRRIPLPAPSPSAIAPVSALPPYLQKSVLPGSPRSRSPSIQQHQQQQQRVSPGAAALPIPSLLGQPPPRADIEVDLVLLESPLDAAVKMEKPFSLRFSLAASAVLLHNSAILLGQTSSRKARILSLAVQHTVPAPPAPSPAPTLVSALGPSSARTLQKRTSTAMSFDTIGSTPGTHSPPSRAGSLDLLTPRRVLSPPPGLAGGQRPGTPGGENFVASPSSPAARSVGGVGMTGLEERLRRVALSEALGLYEENGRGTETFEDKDSTGWNGVRLPPPYSTSSILSRSGGYSDMASSKGTGRVSFIGVSAMFLPPYTFEAVPSGHTSIIRSAS</sequence>
<name>A0A4S4L212_9AGAM</name>
<dbReference type="GO" id="GO:0003676">
    <property type="term" value="F:nucleic acid binding"/>
    <property type="evidence" value="ECO:0007669"/>
    <property type="project" value="InterPro"/>
</dbReference>
<dbReference type="PANTHER" id="PTHR13134:SF3">
    <property type="entry name" value="TRAFFICKING PROTEIN PARTICLE COMPLEX SUBUNIT 13"/>
    <property type="match status" value="1"/>
</dbReference>
<dbReference type="InterPro" id="IPR055429">
    <property type="entry name" value="TRAPPC13_M"/>
</dbReference>
<reference evidence="10 11" key="1">
    <citation type="submission" date="2019-02" db="EMBL/GenBank/DDBJ databases">
        <title>Genome sequencing of the rare red list fungi Phellinidium pouzarii.</title>
        <authorList>
            <person name="Buettner E."/>
            <person name="Kellner H."/>
        </authorList>
    </citation>
    <scope>NUCLEOTIDE SEQUENCE [LARGE SCALE GENOMIC DNA]</scope>
    <source>
        <strain evidence="10 11">DSM 108285</strain>
    </source>
</reference>
<comment type="caution">
    <text evidence="10">The sequence shown here is derived from an EMBL/GenBank/DDBJ whole genome shotgun (WGS) entry which is preliminary data.</text>
</comment>
<comment type="cofactor">
    <cofactor evidence="1">
        <name>Mg(2+)</name>
        <dbReference type="ChEBI" id="CHEBI:18420"/>
    </cofactor>
</comment>
<keyword evidence="3" id="KW-0540">Nuclease</keyword>
<comment type="similarity">
    <text evidence="2">Belongs to the DNA/RNA non-specific endonuclease family.</text>
</comment>
<dbReference type="Pfam" id="PF01223">
    <property type="entry name" value="Endonuclease_NS"/>
    <property type="match status" value="1"/>
</dbReference>
<dbReference type="Pfam" id="PF23647">
    <property type="entry name" value="TRAPPC13_M"/>
    <property type="match status" value="1"/>
</dbReference>
<dbReference type="GO" id="GO:0004519">
    <property type="term" value="F:endonuclease activity"/>
    <property type="evidence" value="ECO:0007669"/>
    <property type="project" value="UniProtKB-KW"/>
</dbReference>
<evidence type="ECO:0000259" key="8">
    <source>
        <dbReference type="SMART" id="SM00477"/>
    </source>
</evidence>
<evidence type="ECO:0000256" key="6">
    <source>
        <dbReference type="ARBA" id="ARBA00022842"/>
    </source>
</evidence>
<dbReference type="InterPro" id="IPR020821">
    <property type="entry name" value="ENPP1-3/EXOG-like_nuc-like"/>
</dbReference>
<keyword evidence="5" id="KW-0378">Hydrolase</keyword>
<feature type="domain" description="DNA/RNA non-specific endonuclease/pyrophosphatase/phosphodiesterase" evidence="9">
    <location>
        <begin position="91"/>
        <end position="317"/>
    </location>
</feature>